<sequence length="298" mass="33683">MNVLTYGEWRDTCDTVHMLLQMMGKAKLQSMDPQPEWKQVVLDADANGFTTGLIPFGADGFEIKLNIADAEMAAMTAAGDCARFSIEECVSVSELYGRFTAMLENIGHPIAINTVPQEMHTEVPFDRQNIAREFDAAAARRCFRQFLFARGALSGFAAPFRGKKIPPSLFWGTFDMTTVLFSGKPCPFERTASIVERVAFDEQFVEFGFWPGDDATNDPSFFVLAYPFVEKGSSSDANVDEAFFDAESSEYFLRLKDALRYDDPQAAVRRFCSSTFARIMERQNWERRDWFTEPLLNG</sequence>
<protein>
    <submittedName>
        <fullName evidence="1">Uncharacterized protein</fullName>
    </submittedName>
</protein>
<dbReference type="InterPro" id="IPR046038">
    <property type="entry name" value="DUF5996"/>
</dbReference>
<dbReference type="Pfam" id="PF19459">
    <property type="entry name" value="DUF5996"/>
    <property type="match status" value="1"/>
</dbReference>
<gene>
    <name evidence="1" type="ORF">C1875_02665</name>
</gene>
<reference evidence="1 2" key="1">
    <citation type="journal article" date="2018" name="Elife">
        <title>Discovery and characterization of a prevalent human gut bacterial enzyme sufficient for the inactivation of a family of plant toxins.</title>
        <authorList>
            <person name="Koppel N."/>
            <person name="Bisanz J.E."/>
            <person name="Pandelia M.E."/>
            <person name="Turnbaugh P.J."/>
            <person name="Balskus E.P."/>
        </authorList>
    </citation>
    <scope>NUCLEOTIDE SEQUENCE [LARGE SCALE GENOMIC DNA]</scope>
    <source>
        <strain evidence="1 2">W1 BHI 6</strain>
    </source>
</reference>
<dbReference type="AlphaFoldDB" id="A0A369MKL8"/>
<accession>A0A369MKL8</accession>
<organism evidence="1 2">
    <name type="scientific">Eggerthella lenta</name>
    <name type="common">Eubacterium lentum</name>
    <dbReference type="NCBI Taxonomy" id="84112"/>
    <lineage>
        <taxon>Bacteria</taxon>
        <taxon>Bacillati</taxon>
        <taxon>Actinomycetota</taxon>
        <taxon>Coriobacteriia</taxon>
        <taxon>Eggerthellales</taxon>
        <taxon>Eggerthellaceae</taxon>
        <taxon>Eggerthella</taxon>
    </lineage>
</organism>
<name>A0A369MKL8_EGGLN</name>
<dbReference type="RefSeq" id="WP_114532780.1">
    <property type="nucleotide sequence ID" value="NZ_JAQDVM010000003.1"/>
</dbReference>
<comment type="caution">
    <text evidence="1">The sequence shown here is derived from an EMBL/GenBank/DDBJ whole genome shotgun (WGS) entry which is preliminary data.</text>
</comment>
<dbReference type="Proteomes" id="UP000253970">
    <property type="component" value="Unassembled WGS sequence"/>
</dbReference>
<proteinExistence type="predicted"/>
<dbReference type="EMBL" id="PPTU01000002">
    <property type="protein sequence ID" value="RDB72923.1"/>
    <property type="molecule type" value="Genomic_DNA"/>
</dbReference>
<evidence type="ECO:0000313" key="2">
    <source>
        <dbReference type="Proteomes" id="UP000253970"/>
    </source>
</evidence>
<evidence type="ECO:0000313" key="1">
    <source>
        <dbReference type="EMBL" id="RDB72923.1"/>
    </source>
</evidence>